<feature type="compositionally biased region" description="Low complexity" evidence="1">
    <location>
        <begin position="484"/>
        <end position="498"/>
    </location>
</feature>
<protein>
    <submittedName>
        <fullName evidence="2">Uncharacterized protein</fullName>
    </submittedName>
</protein>
<evidence type="ECO:0000313" key="3">
    <source>
        <dbReference type="Proteomes" id="UP000613580"/>
    </source>
</evidence>
<evidence type="ECO:0000313" key="2">
    <source>
        <dbReference type="EMBL" id="KAF7291621.1"/>
    </source>
</evidence>
<feature type="compositionally biased region" description="Low complexity" evidence="1">
    <location>
        <begin position="175"/>
        <end position="184"/>
    </location>
</feature>
<organism evidence="2 3">
    <name type="scientific">Mycena chlorophos</name>
    <name type="common">Agaric fungus</name>
    <name type="synonym">Agaricus chlorophos</name>
    <dbReference type="NCBI Taxonomy" id="658473"/>
    <lineage>
        <taxon>Eukaryota</taxon>
        <taxon>Fungi</taxon>
        <taxon>Dikarya</taxon>
        <taxon>Basidiomycota</taxon>
        <taxon>Agaricomycotina</taxon>
        <taxon>Agaricomycetes</taxon>
        <taxon>Agaricomycetidae</taxon>
        <taxon>Agaricales</taxon>
        <taxon>Marasmiineae</taxon>
        <taxon>Mycenaceae</taxon>
        <taxon>Mycena</taxon>
    </lineage>
</organism>
<feature type="compositionally biased region" description="Polar residues" evidence="1">
    <location>
        <begin position="468"/>
        <end position="483"/>
    </location>
</feature>
<feature type="compositionally biased region" description="Polar residues" evidence="1">
    <location>
        <begin position="90"/>
        <end position="106"/>
    </location>
</feature>
<keyword evidence="3" id="KW-1185">Reference proteome</keyword>
<dbReference type="AlphaFoldDB" id="A0A8H6S2M8"/>
<evidence type="ECO:0000256" key="1">
    <source>
        <dbReference type="SAM" id="MobiDB-lite"/>
    </source>
</evidence>
<feature type="compositionally biased region" description="Polar residues" evidence="1">
    <location>
        <begin position="519"/>
        <end position="537"/>
    </location>
</feature>
<feature type="region of interest" description="Disordered" evidence="1">
    <location>
        <begin position="409"/>
        <end position="537"/>
    </location>
</feature>
<feature type="region of interest" description="Disordered" evidence="1">
    <location>
        <begin position="155"/>
        <end position="188"/>
    </location>
</feature>
<comment type="caution">
    <text evidence="2">The sequence shown here is derived from an EMBL/GenBank/DDBJ whole genome shotgun (WGS) entry which is preliminary data.</text>
</comment>
<accession>A0A8H6S2M8</accession>
<gene>
    <name evidence="2" type="ORF">HMN09_01253200</name>
</gene>
<feature type="compositionally biased region" description="Pro residues" evidence="1">
    <location>
        <begin position="162"/>
        <end position="174"/>
    </location>
</feature>
<proteinExistence type="predicted"/>
<dbReference type="EMBL" id="JACAZE010000024">
    <property type="protein sequence ID" value="KAF7291621.1"/>
    <property type="molecule type" value="Genomic_DNA"/>
</dbReference>
<feature type="region of interest" description="Disordered" evidence="1">
    <location>
        <begin position="14"/>
        <end position="106"/>
    </location>
</feature>
<dbReference type="OrthoDB" id="2138242at2759"/>
<dbReference type="Proteomes" id="UP000613580">
    <property type="component" value="Unassembled WGS sequence"/>
</dbReference>
<reference evidence="2" key="1">
    <citation type="submission" date="2020-05" db="EMBL/GenBank/DDBJ databases">
        <title>Mycena genomes resolve the evolution of fungal bioluminescence.</title>
        <authorList>
            <person name="Tsai I.J."/>
        </authorList>
    </citation>
    <scope>NUCLEOTIDE SEQUENCE</scope>
    <source>
        <strain evidence="2">110903Hualien_Pintung</strain>
    </source>
</reference>
<feature type="compositionally biased region" description="Polar residues" evidence="1">
    <location>
        <begin position="14"/>
        <end position="26"/>
    </location>
</feature>
<sequence length="537" mass="57116">MATTSLPSFAVAFSDSSIGSMGSPGNNALPPIQHRRAKSPPSETNGRKRGRAEITTAEEQTEARIKQEEHDPDGEASASSAKKRRVALPLNTTNVGRATSSEAVAQQSPISPAVAMGFNYAVIRDKPNAMDQVRSSISAKHKQKALIDQRRGSIADDAAGPVPRPHPPTPPPPHAGNHPPQHAHTLPAPPISFARRRAEQLGGKRKPADIIISPREAHTKESFAPAIQSAPPIPQAAGRYPMSIPRLPPVMGMASTTGGERRVAGIVPPTPTRLAMQRNNSANAIPSISHPGTNARSPPAASVPISSSLVPPTPTSLQHATYSGDKAAFLAPFEVFYDALNDSKQLKTWLGDQLQKSNALIHNLTQQQEKLNETVEHMVERRLAPMRAEMNGLYRRVDELEEALRAASDSGFSGGAAGSKGKKPVRNGNAFGADFTFPPRARRAPSPAGAGHDSETGGSPAPFDSRRLSTSAMRSSFETSSQRNTLNTPPQNTVPQQQRETPLSRSPLQAAAKPPPPRQLSSQPGSRRTSPTPAAEG</sequence>
<name>A0A8H6S2M8_MYCCL</name>